<keyword evidence="4 6" id="KW-0472">Membrane</keyword>
<keyword evidence="2 6" id="KW-0812">Transmembrane</keyword>
<dbReference type="InterPro" id="IPR008521">
    <property type="entry name" value="Mg_trans_NIPA"/>
</dbReference>
<dbReference type="EMBL" id="CAJVRL010000090">
    <property type="protein sequence ID" value="CAG8959253.1"/>
    <property type="molecule type" value="Genomic_DNA"/>
</dbReference>
<feature type="transmembrane region" description="Helical" evidence="6">
    <location>
        <begin position="745"/>
        <end position="764"/>
    </location>
</feature>
<evidence type="ECO:0000259" key="7">
    <source>
        <dbReference type="Pfam" id="PF14479"/>
    </source>
</evidence>
<dbReference type="GO" id="GO:0015095">
    <property type="term" value="F:magnesium ion transmembrane transporter activity"/>
    <property type="evidence" value="ECO:0007669"/>
    <property type="project" value="InterPro"/>
</dbReference>
<dbReference type="InterPro" id="IPR037185">
    <property type="entry name" value="EmrE-like"/>
</dbReference>
<evidence type="ECO:0000313" key="8">
    <source>
        <dbReference type="EMBL" id="CAG8959253.1"/>
    </source>
</evidence>
<evidence type="ECO:0000256" key="4">
    <source>
        <dbReference type="ARBA" id="ARBA00023136"/>
    </source>
</evidence>
<dbReference type="PANTHER" id="PTHR12570">
    <property type="match status" value="1"/>
</dbReference>
<dbReference type="Proteomes" id="UP000696280">
    <property type="component" value="Unassembled WGS sequence"/>
</dbReference>
<dbReference type="PANTHER" id="PTHR12570:SF85">
    <property type="entry name" value="DUF803 DOMAIN MEMBRANE PROTEIN (AFU_ORTHOLOGUE AFUA_1G15880)"/>
    <property type="match status" value="1"/>
</dbReference>
<dbReference type="SUPFAM" id="SSF56112">
    <property type="entry name" value="Protein kinase-like (PK-like)"/>
    <property type="match status" value="1"/>
</dbReference>
<feature type="transmembrane region" description="Helical" evidence="6">
    <location>
        <begin position="882"/>
        <end position="902"/>
    </location>
</feature>
<evidence type="ECO:0000256" key="1">
    <source>
        <dbReference type="ARBA" id="ARBA00004141"/>
    </source>
</evidence>
<dbReference type="Gene3D" id="1.10.510.10">
    <property type="entry name" value="Transferase(Phosphotransferase) domain 1"/>
    <property type="match status" value="1"/>
</dbReference>
<feature type="transmembrane region" description="Helical" evidence="6">
    <location>
        <begin position="843"/>
        <end position="862"/>
    </location>
</feature>
<gene>
    <name evidence="8" type="ORF">HYFRA_00012611</name>
</gene>
<evidence type="ECO:0000256" key="3">
    <source>
        <dbReference type="ARBA" id="ARBA00022989"/>
    </source>
</evidence>
<dbReference type="InterPro" id="IPR029498">
    <property type="entry name" value="HeLo_dom"/>
</dbReference>
<dbReference type="Pfam" id="PF05653">
    <property type="entry name" value="Mg_trans_NIPA"/>
    <property type="match status" value="1"/>
</dbReference>
<name>A0A9N9L717_9HELO</name>
<feature type="transmembrane region" description="Helical" evidence="6">
    <location>
        <begin position="911"/>
        <end position="931"/>
    </location>
</feature>
<feature type="region of interest" description="Disordered" evidence="5">
    <location>
        <begin position="248"/>
        <end position="290"/>
    </location>
</feature>
<dbReference type="GO" id="GO:0016020">
    <property type="term" value="C:membrane"/>
    <property type="evidence" value="ECO:0007669"/>
    <property type="project" value="UniProtKB-SubCell"/>
</dbReference>
<sequence>MASGLDVAAAGVGFVSLGVMLLQGCVQGFVLLSTAQNFGTDADLVRCEIEFEQYRLFRWAEKVGLNGPSPNRNLNWQVITDHLRNLETLMTSTANIKERYGLDLVLTDELITPNNSELPKKGWWRILASVKSDALSDTARKLQKDTRIWKRLRWAAIDKEGTALLLNDIRSLVDNLHELLETEDRKFMRSGMEAILRHVVSQTTDSSELAIIEQLLSPRYGVRSKLEDSAIKTAASIKQKRLMLGFGEETSPDTASASSSTTTLVPDSQSTSRRPSPGARRSNAGKGVSARGPLSYKLLRREMSMHSQTREVAIYDGKTVLVEWKTVERGLESKLKHRIKTLAALLQVIDCTTFHSLRCLGYLKDSNSGAYGYVFQPPFENSDAFMSLHQVLNIDMLPSLNERLTLAIVLTETVLQLHTSGWLHKGIRSDNILLFPKDSVIDLTHSFLEGYEYARTDNPSELTEFAELQQEADLYRHRDLLKPDRSSFRKAFDLYALGCVLVEVVLWQNLTTILLHFLRNEKMNGDSFPCRPPVKRLDYENKYEMAEVNKSTSRLLKETGVGSILAALEFAAGWRYAKAVSLCLKAGDGAKTLDEDEDLDDVEDDDRCLDLEIDVLDIIEVVGDPMCPSSSPEPASRMLLNGISHSWMRIQEVFGSRNWYCSEHAKSRMLAEIWISSRIDMDIFKRAPKKQPPTASIAIAKANNTTVILSKYGGGRQVRTPFSLSCCRENLASILTPAADNDRRFIGMALAILASCAIGSSYVITKTGLAQAAQHYGFTGDGHEYLRSPMWWCGMLILVSGEIMNTIAYAFAPAILVTPLGALSVLIGTVMGAYFLHEEVRTLGKLGCATCLLGSIMLVLHAPPDKDIQGIDEIIHLSIQPFFLLYCAFVTIFSSYMVYVVAPKSGRTNPLVYISICSLVGSISVMAVKAFSIAVRLTVKGENQFSHPSTYAFLVVLVVSTLTQMNYLNKAMDMFPASLINAMYYVVFTTCTLCASFILYGGFNTSEAMTTLSLVCGFLLNFFGIALLTLSKTDSRSDEYTLGGGSDGNNNFPLSPMASPIELRNLGYGRVSTARRDEFNRDSEEGYRHRSASIR</sequence>
<feature type="compositionally biased region" description="Polar residues" evidence="5">
    <location>
        <begin position="264"/>
        <end position="274"/>
    </location>
</feature>
<accession>A0A9N9L717</accession>
<dbReference type="Pfam" id="PF14479">
    <property type="entry name" value="HeLo"/>
    <property type="match status" value="1"/>
</dbReference>
<proteinExistence type="predicted"/>
<keyword evidence="3 6" id="KW-1133">Transmembrane helix</keyword>
<evidence type="ECO:0000256" key="5">
    <source>
        <dbReference type="SAM" id="MobiDB-lite"/>
    </source>
</evidence>
<feature type="domain" description="Prion-inhibition and propagation HeLo" evidence="7">
    <location>
        <begin position="12"/>
        <end position="210"/>
    </location>
</feature>
<evidence type="ECO:0000256" key="6">
    <source>
        <dbReference type="SAM" id="Phobius"/>
    </source>
</evidence>
<dbReference type="Gene3D" id="1.20.120.1020">
    <property type="entry name" value="Prion-inhibition and propagation, HeLo domain"/>
    <property type="match status" value="1"/>
</dbReference>
<organism evidence="8 9">
    <name type="scientific">Hymenoscyphus fraxineus</name>
    <dbReference type="NCBI Taxonomy" id="746836"/>
    <lineage>
        <taxon>Eukaryota</taxon>
        <taxon>Fungi</taxon>
        <taxon>Dikarya</taxon>
        <taxon>Ascomycota</taxon>
        <taxon>Pezizomycotina</taxon>
        <taxon>Leotiomycetes</taxon>
        <taxon>Helotiales</taxon>
        <taxon>Helotiaceae</taxon>
        <taxon>Hymenoscyphus</taxon>
    </lineage>
</organism>
<feature type="transmembrane region" description="Helical" evidence="6">
    <location>
        <begin position="951"/>
        <end position="968"/>
    </location>
</feature>
<evidence type="ECO:0000313" key="9">
    <source>
        <dbReference type="Proteomes" id="UP000696280"/>
    </source>
</evidence>
<dbReference type="SUPFAM" id="SSF103481">
    <property type="entry name" value="Multidrug resistance efflux transporter EmrE"/>
    <property type="match status" value="1"/>
</dbReference>
<protein>
    <recommendedName>
        <fullName evidence="7">Prion-inhibition and propagation HeLo domain-containing protein</fullName>
    </recommendedName>
</protein>
<comment type="subcellular location">
    <subcellularLocation>
        <location evidence="1">Membrane</location>
        <topology evidence="1">Multi-pass membrane protein</topology>
    </subcellularLocation>
</comment>
<keyword evidence="9" id="KW-1185">Reference proteome</keyword>
<dbReference type="InterPro" id="IPR038305">
    <property type="entry name" value="HeLo_sf"/>
</dbReference>
<dbReference type="OrthoDB" id="1911848at2759"/>
<feature type="compositionally biased region" description="Low complexity" evidence="5">
    <location>
        <begin position="252"/>
        <end position="263"/>
    </location>
</feature>
<feature type="transmembrane region" description="Helical" evidence="6">
    <location>
        <begin position="807"/>
        <end position="836"/>
    </location>
</feature>
<feature type="transmembrane region" description="Helical" evidence="6">
    <location>
        <begin position="1009"/>
        <end position="1030"/>
    </location>
</feature>
<evidence type="ECO:0000256" key="2">
    <source>
        <dbReference type="ARBA" id="ARBA00022692"/>
    </source>
</evidence>
<dbReference type="AlphaFoldDB" id="A0A9N9L717"/>
<feature type="transmembrane region" description="Helical" evidence="6">
    <location>
        <begin position="980"/>
        <end position="1003"/>
    </location>
</feature>
<dbReference type="InterPro" id="IPR011009">
    <property type="entry name" value="Kinase-like_dom_sf"/>
</dbReference>
<reference evidence="8" key="1">
    <citation type="submission" date="2021-07" db="EMBL/GenBank/DDBJ databases">
        <authorList>
            <person name="Durling M."/>
        </authorList>
    </citation>
    <scope>NUCLEOTIDE SEQUENCE</scope>
</reference>
<comment type="caution">
    <text evidence="8">The sequence shown here is derived from an EMBL/GenBank/DDBJ whole genome shotgun (WGS) entry which is preliminary data.</text>
</comment>